<dbReference type="EMBL" id="JARWBG010000009">
    <property type="protein sequence ID" value="MDH2389179.1"/>
    <property type="molecule type" value="Genomic_DNA"/>
</dbReference>
<dbReference type="InterPro" id="IPR024072">
    <property type="entry name" value="DHFR-like_dom_sf"/>
</dbReference>
<sequence>MAQLTFTQFLTLDGVYQGPGGPDEDRSGGFEHGGWLVPFADDDMGSFVNEVFDRAGAFLLGRRTYDIFASYWPRVTDEDDPIASRLNHLPKYVVSRTLRHADWEGSTIVGGDDDAVAAEVARLKEEQPEGELQIHGSATLARSLLARDLIDVCHLLVYPVAVGQGQRLFQDLPLPTAFELADHRTTAAGVAIHTYRPAGRATFGTIGA</sequence>
<dbReference type="Gene3D" id="3.40.430.10">
    <property type="entry name" value="Dihydrofolate Reductase, subunit A"/>
    <property type="match status" value="1"/>
</dbReference>
<dbReference type="InterPro" id="IPR002734">
    <property type="entry name" value="RibDG_C"/>
</dbReference>
<dbReference type="PANTHER" id="PTHR38011:SF2">
    <property type="entry name" value="BIFUNCTIONAL DEAMINASE-REDUCTASE DOMAIN PROTEIN"/>
    <property type="match status" value="1"/>
</dbReference>
<evidence type="ECO:0000313" key="3">
    <source>
        <dbReference type="Proteomes" id="UP001223144"/>
    </source>
</evidence>
<dbReference type="Proteomes" id="UP001223144">
    <property type="component" value="Unassembled WGS sequence"/>
</dbReference>
<dbReference type="RefSeq" id="WP_279927500.1">
    <property type="nucleotide sequence ID" value="NZ_JARWBG010000009.1"/>
</dbReference>
<proteinExistence type="predicted"/>
<reference evidence="2 3" key="1">
    <citation type="submission" date="2023-04" db="EMBL/GenBank/DDBJ databases">
        <title>Streptomyces chengmaiensis sp. nov. isolated from the stem of mangrove plant in Hainan.</title>
        <authorList>
            <person name="Huang X."/>
            <person name="Zhou S."/>
            <person name="Chu X."/>
            <person name="Xie Y."/>
            <person name="Lin Y."/>
        </authorList>
    </citation>
    <scope>NUCLEOTIDE SEQUENCE [LARGE SCALE GENOMIC DNA]</scope>
    <source>
        <strain evidence="2 3">HNM0663</strain>
    </source>
</reference>
<dbReference type="Pfam" id="PF01872">
    <property type="entry name" value="RibD_C"/>
    <property type="match status" value="1"/>
</dbReference>
<accession>A0ABT6HMR6</accession>
<keyword evidence="3" id="KW-1185">Reference proteome</keyword>
<dbReference type="InterPro" id="IPR050765">
    <property type="entry name" value="Riboflavin_Biosynth_HTPR"/>
</dbReference>
<protein>
    <submittedName>
        <fullName evidence="2">Dihydrofolate reductase family protein</fullName>
    </submittedName>
</protein>
<evidence type="ECO:0000259" key="1">
    <source>
        <dbReference type="Pfam" id="PF01872"/>
    </source>
</evidence>
<dbReference type="PANTHER" id="PTHR38011">
    <property type="entry name" value="DIHYDROFOLATE REDUCTASE FAMILY PROTEIN (AFU_ORTHOLOGUE AFUA_8G06820)"/>
    <property type="match status" value="1"/>
</dbReference>
<organism evidence="2 3">
    <name type="scientific">Streptomyces chengmaiensis</name>
    <dbReference type="NCBI Taxonomy" id="3040919"/>
    <lineage>
        <taxon>Bacteria</taxon>
        <taxon>Bacillati</taxon>
        <taxon>Actinomycetota</taxon>
        <taxon>Actinomycetes</taxon>
        <taxon>Kitasatosporales</taxon>
        <taxon>Streptomycetaceae</taxon>
        <taxon>Streptomyces</taxon>
    </lineage>
</organism>
<dbReference type="SUPFAM" id="SSF53597">
    <property type="entry name" value="Dihydrofolate reductase-like"/>
    <property type="match status" value="1"/>
</dbReference>
<comment type="caution">
    <text evidence="2">The sequence shown here is derived from an EMBL/GenBank/DDBJ whole genome shotgun (WGS) entry which is preliminary data.</text>
</comment>
<name>A0ABT6HMR6_9ACTN</name>
<gene>
    <name evidence="2" type="ORF">QCN29_10335</name>
</gene>
<evidence type="ECO:0000313" key="2">
    <source>
        <dbReference type="EMBL" id="MDH2389179.1"/>
    </source>
</evidence>
<feature type="domain" description="Bacterial bifunctional deaminase-reductase C-terminal" evidence="1">
    <location>
        <begin position="4"/>
        <end position="191"/>
    </location>
</feature>